<evidence type="ECO:0000256" key="21">
    <source>
        <dbReference type="ARBA" id="ARBA00047969"/>
    </source>
</evidence>
<evidence type="ECO:0000256" key="3">
    <source>
        <dbReference type="ARBA" id="ARBA00004632"/>
    </source>
</evidence>
<evidence type="ECO:0000256" key="11">
    <source>
        <dbReference type="ARBA" id="ARBA00023136"/>
    </source>
</evidence>
<dbReference type="EMBL" id="FMZM01000004">
    <property type="protein sequence ID" value="SDC81121.1"/>
    <property type="molecule type" value="Genomic_DNA"/>
</dbReference>
<evidence type="ECO:0000256" key="22">
    <source>
        <dbReference type="ARBA" id="ARBA00048074"/>
    </source>
</evidence>
<evidence type="ECO:0000256" key="12">
    <source>
        <dbReference type="ARBA" id="ARBA00023273"/>
    </source>
</evidence>
<dbReference type="InterPro" id="IPR006683">
    <property type="entry name" value="Thioestr_dom"/>
</dbReference>
<evidence type="ECO:0000256" key="20">
    <source>
        <dbReference type="ARBA" id="ARBA00047734"/>
    </source>
</evidence>
<protein>
    <recommendedName>
        <fullName evidence="17">Acyl-coenzyme A thioesterase THEM4</fullName>
        <ecNumber evidence="16">3.1.2.2</ecNumber>
    </recommendedName>
    <alternativeName>
        <fullName evidence="18">Thioesterase superfamily member 4</fullName>
    </alternativeName>
</protein>
<accession>A0A1G6PMC6</accession>
<evidence type="ECO:0000256" key="7">
    <source>
        <dbReference type="ARBA" id="ARBA00022801"/>
    </source>
</evidence>
<evidence type="ECO:0000256" key="6">
    <source>
        <dbReference type="ARBA" id="ARBA00022703"/>
    </source>
</evidence>
<dbReference type="GO" id="GO:0006631">
    <property type="term" value="P:fatty acid metabolic process"/>
    <property type="evidence" value="ECO:0007669"/>
    <property type="project" value="UniProtKB-KW"/>
</dbReference>
<comment type="catalytic activity">
    <reaction evidence="22">
        <text>dodecanoyl-CoA + H2O = dodecanoate + CoA + H(+)</text>
        <dbReference type="Rhea" id="RHEA:30135"/>
        <dbReference type="ChEBI" id="CHEBI:15377"/>
        <dbReference type="ChEBI" id="CHEBI:15378"/>
        <dbReference type="ChEBI" id="CHEBI:18262"/>
        <dbReference type="ChEBI" id="CHEBI:57287"/>
        <dbReference type="ChEBI" id="CHEBI:57375"/>
    </reaction>
    <physiologicalReaction direction="left-to-right" evidence="22">
        <dbReference type="Rhea" id="RHEA:30136"/>
    </physiologicalReaction>
</comment>
<keyword evidence="12" id="KW-0966">Cell projection</keyword>
<dbReference type="CDD" id="cd03443">
    <property type="entry name" value="PaaI_thioesterase"/>
    <property type="match status" value="1"/>
</dbReference>
<evidence type="ECO:0000256" key="9">
    <source>
        <dbReference type="ARBA" id="ARBA00022946"/>
    </source>
</evidence>
<dbReference type="Proteomes" id="UP000199034">
    <property type="component" value="Unassembled WGS sequence"/>
</dbReference>
<evidence type="ECO:0000256" key="19">
    <source>
        <dbReference type="ARBA" id="ARBA00047588"/>
    </source>
</evidence>
<keyword evidence="11" id="KW-0472">Membrane</keyword>
<evidence type="ECO:0000256" key="14">
    <source>
        <dbReference type="ARBA" id="ARBA00037002"/>
    </source>
</evidence>
<evidence type="ECO:0000256" key="18">
    <source>
        <dbReference type="ARBA" id="ARBA00043210"/>
    </source>
</evidence>
<evidence type="ECO:0000256" key="17">
    <source>
        <dbReference type="ARBA" id="ARBA00040123"/>
    </source>
</evidence>
<comment type="catalytic activity">
    <reaction evidence="14">
        <text>(9Z)-octadecenoyl-CoA + H2O = (9Z)-octadecenoate + CoA + H(+)</text>
        <dbReference type="Rhea" id="RHEA:40139"/>
        <dbReference type="ChEBI" id="CHEBI:15377"/>
        <dbReference type="ChEBI" id="CHEBI:15378"/>
        <dbReference type="ChEBI" id="CHEBI:30823"/>
        <dbReference type="ChEBI" id="CHEBI:57287"/>
        <dbReference type="ChEBI" id="CHEBI:57387"/>
    </reaction>
    <physiologicalReaction direction="left-to-right" evidence="14">
        <dbReference type="Rhea" id="RHEA:40140"/>
    </physiologicalReaction>
</comment>
<keyword evidence="9" id="KW-0809">Transit peptide</keyword>
<name>A0A1G6PMC6_9ACTN</name>
<dbReference type="GO" id="GO:0016787">
    <property type="term" value="F:hydrolase activity"/>
    <property type="evidence" value="ECO:0007669"/>
    <property type="project" value="UniProtKB-KW"/>
</dbReference>
<comment type="similarity">
    <text evidence="15">Belongs to the THEM4/THEM5 thioesterase family.</text>
</comment>
<dbReference type="EC" id="3.1.2.2" evidence="16"/>
<evidence type="ECO:0000256" key="2">
    <source>
        <dbReference type="ARBA" id="ARBA00004496"/>
    </source>
</evidence>
<evidence type="ECO:0000256" key="16">
    <source>
        <dbReference type="ARBA" id="ARBA00038848"/>
    </source>
</evidence>
<evidence type="ECO:0000313" key="26">
    <source>
        <dbReference type="Proteomes" id="UP000199034"/>
    </source>
</evidence>
<dbReference type="OrthoDB" id="5242242at2"/>
<reference evidence="26" key="1">
    <citation type="submission" date="2016-10" db="EMBL/GenBank/DDBJ databases">
        <authorList>
            <person name="Varghese N."/>
            <person name="Submissions S."/>
        </authorList>
    </citation>
    <scope>NUCLEOTIDE SEQUENCE [LARGE SCALE GENOMIC DNA]</scope>
    <source>
        <strain evidence="26">CGMCC 4.6858</strain>
    </source>
</reference>
<dbReference type="RefSeq" id="WP_090853702.1">
    <property type="nucleotide sequence ID" value="NZ_FMZM01000004.1"/>
</dbReference>
<dbReference type="STRING" id="1045774.SAMN05421872_10469"/>
<comment type="subcellular location">
    <subcellularLocation>
        <location evidence="3">Cell projection</location>
        <location evidence="3">Ruffle membrane</location>
    </subcellularLocation>
    <subcellularLocation>
        <location evidence="2">Cytoplasm</location>
    </subcellularLocation>
    <subcellularLocation>
        <location evidence="1">Membrane</location>
        <topology evidence="1">Peripheral membrane protein</topology>
    </subcellularLocation>
</comment>
<gene>
    <name evidence="25" type="ORF">SAMN05421872_10469</name>
</gene>
<comment type="catalytic activity">
    <reaction evidence="21">
        <text>decanoyl-CoA + H2O = decanoate + CoA + H(+)</text>
        <dbReference type="Rhea" id="RHEA:40059"/>
        <dbReference type="ChEBI" id="CHEBI:15377"/>
        <dbReference type="ChEBI" id="CHEBI:15378"/>
        <dbReference type="ChEBI" id="CHEBI:27689"/>
        <dbReference type="ChEBI" id="CHEBI:57287"/>
        <dbReference type="ChEBI" id="CHEBI:61430"/>
    </reaction>
    <physiologicalReaction direction="left-to-right" evidence="21">
        <dbReference type="Rhea" id="RHEA:40060"/>
    </physiologicalReaction>
</comment>
<evidence type="ECO:0000256" key="5">
    <source>
        <dbReference type="ARBA" id="ARBA00022490"/>
    </source>
</evidence>
<evidence type="ECO:0000259" key="24">
    <source>
        <dbReference type="Pfam" id="PF03061"/>
    </source>
</evidence>
<evidence type="ECO:0000256" key="23">
    <source>
        <dbReference type="ARBA" id="ARBA00048180"/>
    </source>
</evidence>
<comment type="catalytic activity">
    <reaction evidence="19">
        <text>octanoyl-CoA + H2O = octanoate + CoA + H(+)</text>
        <dbReference type="Rhea" id="RHEA:30143"/>
        <dbReference type="ChEBI" id="CHEBI:15377"/>
        <dbReference type="ChEBI" id="CHEBI:15378"/>
        <dbReference type="ChEBI" id="CHEBI:25646"/>
        <dbReference type="ChEBI" id="CHEBI:57287"/>
        <dbReference type="ChEBI" id="CHEBI:57386"/>
    </reaction>
    <physiologicalReaction direction="left-to-right" evidence="19">
        <dbReference type="Rhea" id="RHEA:30144"/>
    </physiologicalReaction>
</comment>
<keyword evidence="10" id="KW-0443">Lipid metabolism</keyword>
<sequence>MSSPAHHVAYFPVEDLPTEEVDRQEELYGGLADAVRALVDLALDVDAPPVVLASAQASLEAVTASLRVAQTDGPLGVRHNGRGRTWSWGNAVIGPRNATAPPLVVERPDPSGPCTASVVLGPAHQDEPGVLHPGAAAKMLDHLMGVVAADGRRLTMTGRLTLTHHRPTPLGPVSLAGWISGEEGSKVFVHAELSDADGVSVEADVVFVIPRWAREASTDAG</sequence>
<dbReference type="AlphaFoldDB" id="A0A1G6PMC6"/>
<dbReference type="PANTHER" id="PTHR12418">
    <property type="entry name" value="ACYL-COENZYME A THIOESTERASE THEM4"/>
    <property type="match status" value="1"/>
</dbReference>
<dbReference type="Pfam" id="PF03061">
    <property type="entry name" value="4HBT"/>
    <property type="match status" value="1"/>
</dbReference>
<evidence type="ECO:0000256" key="13">
    <source>
        <dbReference type="ARBA" id="ARBA00035852"/>
    </source>
</evidence>
<feature type="domain" description="Thioesterase" evidence="24">
    <location>
        <begin position="129"/>
        <end position="200"/>
    </location>
</feature>
<evidence type="ECO:0000256" key="1">
    <source>
        <dbReference type="ARBA" id="ARBA00004170"/>
    </source>
</evidence>
<keyword evidence="4" id="KW-1003">Cell membrane</keyword>
<keyword evidence="5" id="KW-0963">Cytoplasm</keyword>
<dbReference type="GO" id="GO:0016020">
    <property type="term" value="C:membrane"/>
    <property type="evidence" value="ECO:0007669"/>
    <property type="project" value="UniProtKB-SubCell"/>
</dbReference>
<dbReference type="InterPro" id="IPR029069">
    <property type="entry name" value="HotDog_dom_sf"/>
</dbReference>
<organism evidence="25 26">
    <name type="scientific">Nocardioides lianchengensis</name>
    <dbReference type="NCBI Taxonomy" id="1045774"/>
    <lineage>
        <taxon>Bacteria</taxon>
        <taxon>Bacillati</taxon>
        <taxon>Actinomycetota</taxon>
        <taxon>Actinomycetes</taxon>
        <taxon>Propionibacteriales</taxon>
        <taxon>Nocardioidaceae</taxon>
        <taxon>Nocardioides</taxon>
    </lineage>
</organism>
<proteinExistence type="inferred from homology"/>
<keyword evidence="7" id="KW-0378">Hydrolase</keyword>
<evidence type="ECO:0000313" key="25">
    <source>
        <dbReference type="EMBL" id="SDC81121.1"/>
    </source>
</evidence>
<dbReference type="SUPFAM" id="SSF54637">
    <property type="entry name" value="Thioesterase/thiol ester dehydrase-isomerase"/>
    <property type="match status" value="1"/>
</dbReference>
<evidence type="ECO:0000256" key="10">
    <source>
        <dbReference type="ARBA" id="ARBA00023098"/>
    </source>
</evidence>
<dbReference type="Gene3D" id="3.10.129.10">
    <property type="entry name" value="Hotdog Thioesterase"/>
    <property type="match status" value="1"/>
</dbReference>
<evidence type="ECO:0000256" key="15">
    <source>
        <dbReference type="ARBA" id="ARBA00038456"/>
    </source>
</evidence>
<keyword evidence="6" id="KW-0053">Apoptosis</keyword>
<comment type="catalytic activity">
    <reaction evidence="23">
        <text>tetradecanoyl-CoA + H2O = tetradecanoate + CoA + H(+)</text>
        <dbReference type="Rhea" id="RHEA:40119"/>
        <dbReference type="ChEBI" id="CHEBI:15377"/>
        <dbReference type="ChEBI" id="CHEBI:15378"/>
        <dbReference type="ChEBI" id="CHEBI:30807"/>
        <dbReference type="ChEBI" id="CHEBI:57287"/>
        <dbReference type="ChEBI" id="CHEBI:57385"/>
    </reaction>
    <physiologicalReaction direction="left-to-right" evidence="23">
        <dbReference type="Rhea" id="RHEA:40120"/>
    </physiologicalReaction>
</comment>
<dbReference type="PANTHER" id="PTHR12418:SF19">
    <property type="entry name" value="ACYL-COENZYME A THIOESTERASE THEM4"/>
    <property type="match status" value="1"/>
</dbReference>
<dbReference type="GO" id="GO:0005737">
    <property type="term" value="C:cytoplasm"/>
    <property type="evidence" value="ECO:0007669"/>
    <property type="project" value="UniProtKB-SubCell"/>
</dbReference>
<dbReference type="InterPro" id="IPR052365">
    <property type="entry name" value="THEM4/THEM5_acyl-CoA_thioest"/>
</dbReference>
<keyword evidence="8" id="KW-0276">Fatty acid metabolism</keyword>
<comment type="catalytic activity">
    <reaction evidence="20">
        <text>hexadecanoyl-CoA + H2O = hexadecanoate + CoA + H(+)</text>
        <dbReference type="Rhea" id="RHEA:16645"/>
        <dbReference type="ChEBI" id="CHEBI:7896"/>
        <dbReference type="ChEBI" id="CHEBI:15377"/>
        <dbReference type="ChEBI" id="CHEBI:15378"/>
        <dbReference type="ChEBI" id="CHEBI:57287"/>
        <dbReference type="ChEBI" id="CHEBI:57379"/>
        <dbReference type="EC" id="3.1.2.2"/>
    </reaction>
    <physiologicalReaction direction="left-to-right" evidence="20">
        <dbReference type="Rhea" id="RHEA:16646"/>
    </physiologicalReaction>
</comment>
<comment type="catalytic activity">
    <reaction evidence="13">
        <text>(5Z,8Z,11Z,14Z)-eicosatetraenoyl-CoA + H2O = (5Z,8Z,11Z,14Z)-eicosatetraenoate + CoA + H(+)</text>
        <dbReference type="Rhea" id="RHEA:40151"/>
        <dbReference type="ChEBI" id="CHEBI:15377"/>
        <dbReference type="ChEBI" id="CHEBI:15378"/>
        <dbReference type="ChEBI" id="CHEBI:32395"/>
        <dbReference type="ChEBI" id="CHEBI:57287"/>
        <dbReference type="ChEBI" id="CHEBI:57368"/>
    </reaction>
    <physiologicalReaction direction="left-to-right" evidence="13">
        <dbReference type="Rhea" id="RHEA:40152"/>
    </physiologicalReaction>
</comment>
<evidence type="ECO:0000256" key="8">
    <source>
        <dbReference type="ARBA" id="ARBA00022832"/>
    </source>
</evidence>
<evidence type="ECO:0000256" key="4">
    <source>
        <dbReference type="ARBA" id="ARBA00022475"/>
    </source>
</evidence>
<keyword evidence="26" id="KW-1185">Reference proteome</keyword>